<feature type="transmembrane region" description="Helical" evidence="6">
    <location>
        <begin position="208"/>
        <end position="232"/>
    </location>
</feature>
<feature type="transmembrane region" description="Helical" evidence="6">
    <location>
        <begin position="104"/>
        <end position="125"/>
    </location>
</feature>
<dbReference type="Proteomes" id="UP000535589">
    <property type="component" value="Unassembled WGS sequence"/>
</dbReference>
<keyword evidence="9" id="KW-1185">Reference proteome</keyword>
<evidence type="ECO:0000256" key="3">
    <source>
        <dbReference type="ARBA" id="ARBA00022692"/>
    </source>
</evidence>
<evidence type="ECO:0000313" key="9">
    <source>
        <dbReference type="Proteomes" id="UP000535589"/>
    </source>
</evidence>
<feature type="transmembrane region" description="Helical" evidence="6">
    <location>
        <begin position="337"/>
        <end position="359"/>
    </location>
</feature>
<dbReference type="InterPro" id="IPR036259">
    <property type="entry name" value="MFS_trans_sf"/>
</dbReference>
<feature type="transmembrane region" description="Helical" evidence="6">
    <location>
        <begin position="278"/>
        <end position="298"/>
    </location>
</feature>
<keyword evidence="2" id="KW-1003">Cell membrane</keyword>
<evidence type="ECO:0000313" key="8">
    <source>
        <dbReference type="EMBL" id="NLS14711.1"/>
    </source>
</evidence>
<feature type="transmembrane region" description="Helical" evidence="6">
    <location>
        <begin position="7"/>
        <end position="27"/>
    </location>
</feature>
<dbReference type="PANTHER" id="PTHR43124">
    <property type="entry name" value="PURINE EFFLUX PUMP PBUE"/>
    <property type="match status" value="1"/>
</dbReference>
<protein>
    <submittedName>
        <fullName evidence="8">MFS transporter</fullName>
    </submittedName>
</protein>
<keyword evidence="5 6" id="KW-0472">Membrane</keyword>
<evidence type="ECO:0000256" key="2">
    <source>
        <dbReference type="ARBA" id="ARBA00022475"/>
    </source>
</evidence>
<feature type="domain" description="Major facilitator superfamily (MFS) profile" evidence="7">
    <location>
        <begin position="1"/>
        <end position="402"/>
    </location>
</feature>
<reference evidence="8 9" key="1">
    <citation type="submission" date="2020-04" db="EMBL/GenBank/DDBJ databases">
        <title>Vibrio sp. SM6, a novel species isolated from seawater.</title>
        <authorList>
            <person name="Wang X."/>
        </authorList>
    </citation>
    <scope>NUCLEOTIDE SEQUENCE [LARGE SCALE GENOMIC DNA]</scope>
    <source>
        <strain evidence="8 9">SM6</strain>
    </source>
</reference>
<dbReference type="Pfam" id="PF07690">
    <property type="entry name" value="MFS_1"/>
    <property type="match status" value="1"/>
</dbReference>
<feature type="transmembrane region" description="Helical" evidence="6">
    <location>
        <begin position="168"/>
        <end position="187"/>
    </location>
</feature>
<dbReference type="PROSITE" id="PS50850">
    <property type="entry name" value="MFS"/>
    <property type="match status" value="1"/>
</dbReference>
<dbReference type="InterPro" id="IPR020846">
    <property type="entry name" value="MFS_dom"/>
</dbReference>
<accession>A0A7X8YIL6</accession>
<sequence>MPKPGLQFPIGIEVALLSTIPLIYQVLRNSPAVLTPVLKSTFGLNATYMGLVASAVPLGAIFSALFAARWVDRYGARPVILVNALMVVIGAIGFALAQDAWQLFFARLLIGLGSGAFLGAAMVWVGYHRSIEEFRVYWAEVSAIGRLGTLGATAPLAMLIALLGWREALLALSIVAACVGIVLFFSLSNTKEPGESTAKKPPVKWRSVFTAFLCTRLWTLMVLLGSITTVVGLWGGPWLISAYQLSENQVSWLLSLMAMGFVVGSGGCVALERFLHGWTMSVLLLASAAIFLLMGLGLMSAVGAGAWLFVLGFCLAPSTLVIAEVRQMTDKAVLSEALFASTIAFSLGVFVYQALSGFIIDSFALTKTGHHPVESYQALYYIAAILLVFTTVLNNIYRPKVIETDAKE</sequence>
<dbReference type="SUPFAM" id="SSF103473">
    <property type="entry name" value="MFS general substrate transporter"/>
    <property type="match status" value="1"/>
</dbReference>
<dbReference type="InterPro" id="IPR050189">
    <property type="entry name" value="MFS_Efflux_Transporters"/>
</dbReference>
<feature type="transmembrane region" description="Helical" evidence="6">
    <location>
        <begin position="80"/>
        <end position="98"/>
    </location>
</feature>
<dbReference type="EMBL" id="JABAIK010000027">
    <property type="protein sequence ID" value="NLS14711.1"/>
    <property type="molecule type" value="Genomic_DNA"/>
</dbReference>
<evidence type="ECO:0000256" key="6">
    <source>
        <dbReference type="SAM" id="Phobius"/>
    </source>
</evidence>
<feature type="transmembrane region" description="Helical" evidence="6">
    <location>
        <begin position="304"/>
        <end position="325"/>
    </location>
</feature>
<keyword evidence="3 6" id="KW-0812">Transmembrane</keyword>
<evidence type="ECO:0000259" key="7">
    <source>
        <dbReference type="PROSITE" id="PS50850"/>
    </source>
</evidence>
<comment type="caution">
    <text evidence="8">The sequence shown here is derived from an EMBL/GenBank/DDBJ whole genome shotgun (WGS) entry which is preliminary data.</text>
</comment>
<organism evidence="8 9">
    <name type="scientific">Vibrio agarilyticus</name>
    <dbReference type="NCBI Taxonomy" id="2726741"/>
    <lineage>
        <taxon>Bacteria</taxon>
        <taxon>Pseudomonadati</taxon>
        <taxon>Pseudomonadota</taxon>
        <taxon>Gammaproteobacteria</taxon>
        <taxon>Vibrionales</taxon>
        <taxon>Vibrionaceae</taxon>
        <taxon>Vibrio</taxon>
    </lineage>
</organism>
<keyword evidence="4 6" id="KW-1133">Transmembrane helix</keyword>
<dbReference type="AlphaFoldDB" id="A0A7X8YIL6"/>
<gene>
    <name evidence="8" type="ORF">HGP28_17780</name>
</gene>
<name>A0A7X8YIL6_9VIBR</name>
<feature type="transmembrane region" description="Helical" evidence="6">
    <location>
        <begin position="379"/>
        <end position="397"/>
    </location>
</feature>
<feature type="transmembrane region" description="Helical" evidence="6">
    <location>
        <begin position="137"/>
        <end position="162"/>
    </location>
</feature>
<dbReference type="GO" id="GO:0005886">
    <property type="term" value="C:plasma membrane"/>
    <property type="evidence" value="ECO:0007669"/>
    <property type="project" value="UniProtKB-SubCell"/>
</dbReference>
<dbReference type="GO" id="GO:0022857">
    <property type="term" value="F:transmembrane transporter activity"/>
    <property type="evidence" value="ECO:0007669"/>
    <property type="project" value="InterPro"/>
</dbReference>
<dbReference type="RefSeq" id="WP_168837802.1">
    <property type="nucleotide sequence ID" value="NZ_JABAIK010000027.1"/>
</dbReference>
<feature type="transmembrane region" description="Helical" evidence="6">
    <location>
        <begin position="47"/>
        <end position="68"/>
    </location>
</feature>
<dbReference type="Gene3D" id="1.20.1250.20">
    <property type="entry name" value="MFS general substrate transporter like domains"/>
    <property type="match status" value="2"/>
</dbReference>
<comment type="subcellular location">
    <subcellularLocation>
        <location evidence="1">Cell membrane</location>
        <topology evidence="1">Multi-pass membrane protein</topology>
    </subcellularLocation>
</comment>
<evidence type="ECO:0000256" key="1">
    <source>
        <dbReference type="ARBA" id="ARBA00004651"/>
    </source>
</evidence>
<evidence type="ECO:0000256" key="5">
    <source>
        <dbReference type="ARBA" id="ARBA00023136"/>
    </source>
</evidence>
<feature type="transmembrane region" description="Helical" evidence="6">
    <location>
        <begin position="252"/>
        <end position="271"/>
    </location>
</feature>
<evidence type="ECO:0000256" key="4">
    <source>
        <dbReference type="ARBA" id="ARBA00022989"/>
    </source>
</evidence>
<dbReference type="InterPro" id="IPR011701">
    <property type="entry name" value="MFS"/>
</dbReference>
<dbReference type="PANTHER" id="PTHR43124:SF3">
    <property type="entry name" value="CHLORAMPHENICOL EFFLUX PUMP RV0191"/>
    <property type="match status" value="1"/>
</dbReference>
<proteinExistence type="predicted"/>